<accession>A0A0C2DWN0</accession>
<organism evidence="1 2">
    <name type="scientific">Ancylostoma duodenale</name>
    <dbReference type="NCBI Taxonomy" id="51022"/>
    <lineage>
        <taxon>Eukaryota</taxon>
        <taxon>Metazoa</taxon>
        <taxon>Ecdysozoa</taxon>
        <taxon>Nematoda</taxon>
        <taxon>Chromadorea</taxon>
        <taxon>Rhabditida</taxon>
        <taxon>Rhabditina</taxon>
        <taxon>Rhabditomorpha</taxon>
        <taxon>Strongyloidea</taxon>
        <taxon>Ancylostomatidae</taxon>
        <taxon>Ancylostomatinae</taxon>
        <taxon>Ancylostoma</taxon>
    </lineage>
</organism>
<dbReference type="OrthoDB" id="5870215at2759"/>
<dbReference type="Proteomes" id="UP000054047">
    <property type="component" value="Unassembled WGS sequence"/>
</dbReference>
<sequence>MRSDSGSEFEISVMPKKSIEDDLFADLTPNIPTPTSLIEKLKALQTTTNDPPIAGISSKFAMVETPEDTSAWDENDDISITSAADTVSTVCTRGNA</sequence>
<proteinExistence type="predicted"/>
<dbReference type="EMBL" id="KN726741">
    <property type="protein sequence ID" value="KIH67332.1"/>
    <property type="molecule type" value="Genomic_DNA"/>
</dbReference>
<protein>
    <submittedName>
        <fullName evidence="1">Uncharacterized protein</fullName>
    </submittedName>
</protein>
<reference evidence="1 2" key="1">
    <citation type="submission" date="2013-12" db="EMBL/GenBank/DDBJ databases">
        <title>Draft genome of the parsitic nematode Ancylostoma duodenale.</title>
        <authorList>
            <person name="Mitreva M."/>
        </authorList>
    </citation>
    <scope>NUCLEOTIDE SEQUENCE [LARGE SCALE GENOMIC DNA]</scope>
    <source>
        <strain evidence="1 2">Zhejiang</strain>
    </source>
</reference>
<gene>
    <name evidence="1" type="ORF">ANCDUO_02341</name>
</gene>
<name>A0A0C2DWN0_9BILA</name>
<evidence type="ECO:0000313" key="2">
    <source>
        <dbReference type="Proteomes" id="UP000054047"/>
    </source>
</evidence>
<evidence type="ECO:0000313" key="1">
    <source>
        <dbReference type="EMBL" id="KIH67332.1"/>
    </source>
</evidence>
<keyword evidence="2" id="KW-1185">Reference proteome</keyword>
<dbReference type="AlphaFoldDB" id="A0A0C2DWN0"/>